<keyword evidence="1" id="KW-0677">Repeat</keyword>
<dbReference type="PANTHER" id="PTHR10039">
    <property type="entry name" value="AMELOGENIN"/>
    <property type="match status" value="1"/>
</dbReference>
<organism evidence="3 4">
    <name type="scientific">Rhodocollybia butyracea</name>
    <dbReference type="NCBI Taxonomy" id="206335"/>
    <lineage>
        <taxon>Eukaryota</taxon>
        <taxon>Fungi</taxon>
        <taxon>Dikarya</taxon>
        <taxon>Basidiomycota</taxon>
        <taxon>Agaricomycotina</taxon>
        <taxon>Agaricomycetes</taxon>
        <taxon>Agaricomycetidae</taxon>
        <taxon>Agaricales</taxon>
        <taxon>Marasmiineae</taxon>
        <taxon>Omphalotaceae</taxon>
        <taxon>Rhodocollybia</taxon>
    </lineage>
</organism>
<dbReference type="AlphaFoldDB" id="A0A9P5PT37"/>
<gene>
    <name evidence="3" type="ORF">BDP27DRAFT_1321438</name>
</gene>
<reference evidence="3" key="1">
    <citation type="submission" date="2020-11" db="EMBL/GenBank/DDBJ databases">
        <authorList>
            <consortium name="DOE Joint Genome Institute"/>
            <person name="Ahrendt S."/>
            <person name="Riley R."/>
            <person name="Andreopoulos W."/>
            <person name="Labutti K."/>
            <person name="Pangilinan J."/>
            <person name="Ruiz-Duenas F.J."/>
            <person name="Barrasa J.M."/>
            <person name="Sanchez-Garcia M."/>
            <person name="Camarero S."/>
            <person name="Miyauchi S."/>
            <person name="Serrano A."/>
            <person name="Linde D."/>
            <person name="Babiker R."/>
            <person name="Drula E."/>
            <person name="Ayuso-Fernandez I."/>
            <person name="Pacheco R."/>
            <person name="Padilla G."/>
            <person name="Ferreira P."/>
            <person name="Barriuso J."/>
            <person name="Kellner H."/>
            <person name="Castanera R."/>
            <person name="Alfaro M."/>
            <person name="Ramirez L."/>
            <person name="Pisabarro A.G."/>
            <person name="Kuo A."/>
            <person name="Tritt A."/>
            <person name="Lipzen A."/>
            <person name="He G."/>
            <person name="Yan M."/>
            <person name="Ng V."/>
            <person name="Cullen D."/>
            <person name="Martin F."/>
            <person name="Rosso M.-N."/>
            <person name="Henrissat B."/>
            <person name="Hibbett D."/>
            <person name="Martinez A.T."/>
            <person name="Grigoriev I.V."/>
        </authorList>
    </citation>
    <scope>NUCLEOTIDE SEQUENCE</scope>
    <source>
        <strain evidence="3">AH 40177</strain>
    </source>
</reference>
<name>A0A9P5PT37_9AGAR</name>
<dbReference type="PANTHER" id="PTHR10039:SF17">
    <property type="entry name" value="FUNGAL STAND N-TERMINAL GOODBYE DOMAIN-CONTAINING PROTEIN-RELATED"/>
    <property type="match status" value="1"/>
</dbReference>
<protein>
    <recommendedName>
        <fullName evidence="2">Nephrocystin 3-like N-terminal domain-containing protein</fullName>
    </recommendedName>
</protein>
<dbReference type="InterPro" id="IPR056884">
    <property type="entry name" value="NPHP3-like_N"/>
</dbReference>
<dbReference type="EMBL" id="JADNRY010000029">
    <property type="protein sequence ID" value="KAF9071826.1"/>
    <property type="molecule type" value="Genomic_DNA"/>
</dbReference>
<feature type="domain" description="Nephrocystin 3-like N-terminal" evidence="2">
    <location>
        <begin position="82"/>
        <end position="210"/>
    </location>
</feature>
<dbReference type="Pfam" id="PF24883">
    <property type="entry name" value="NPHP3_N"/>
    <property type="match status" value="1"/>
</dbReference>
<feature type="non-terminal residue" evidence="3">
    <location>
        <position position="564"/>
    </location>
</feature>
<evidence type="ECO:0000313" key="3">
    <source>
        <dbReference type="EMBL" id="KAF9071826.1"/>
    </source>
</evidence>
<comment type="caution">
    <text evidence="3">The sequence shown here is derived from an EMBL/GenBank/DDBJ whole genome shotgun (WGS) entry which is preliminary data.</text>
</comment>
<dbReference type="SUPFAM" id="SSF52540">
    <property type="entry name" value="P-loop containing nucleoside triphosphate hydrolases"/>
    <property type="match status" value="1"/>
</dbReference>
<accession>A0A9P5PT37</accession>
<proteinExistence type="predicted"/>
<sequence length="564" mass="63107">MSFFPDAKHFTISGGSFTNINHYNVQVDPQDNLNELERSISEGLKTLSQTAVSSASHDAEQRFPHPKCHPGTRAHVLNTLGGWIRNKSKPTSVYWLYGAAGTGKSAIAQTISESLSTSSGLAASFFFSRTDPSGLRSTLSHFFITLAYQLAISPSSSPILNKPITRVVYSRPDIMQASLETQFQELIVRPCSQLSPEQLNILPRLIVIDGWMNAAEVQPPLPFEFLICSRPEPRIRNAFRHKQFHIILDCTEISDSFQSGVDIAEYLKHEFNMIRQSHGSTMAHVAQDWPGNHIIQQLVQRACGQFIYASTILKYVGDYCALPTEQLTIILNVAVPEHFGSPYPDLDLLYMLILQSAIAEQNYHLTKSILSYIVLDAKVSYNVFPYTGSHTLPSPASKTIQCWKNPKSPASLEILFSLDKGKVGALLFGLHSVLDISYDDDREVRMLHASFGDFLADPKRSGRYFIDVSSGTIAEHKAFHIVRCLSITVAYILSGHFLYLTLTKFLWHNAVKQTDWYGHCMKKVKLPSKRLLDALEQIDVQGLVSYTWKLNPIENKANALALAT</sequence>
<keyword evidence="4" id="KW-1185">Reference proteome</keyword>
<dbReference type="InterPro" id="IPR027417">
    <property type="entry name" value="P-loop_NTPase"/>
</dbReference>
<evidence type="ECO:0000259" key="2">
    <source>
        <dbReference type="Pfam" id="PF24883"/>
    </source>
</evidence>
<dbReference type="OrthoDB" id="5967843at2759"/>
<dbReference type="Proteomes" id="UP000772434">
    <property type="component" value="Unassembled WGS sequence"/>
</dbReference>
<evidence type="ECO:0000313" key="4">
    <source>
        <dbReference type="Proteomes" id="UP000772434"/>
    </source>
</evidence>
<evidence type="ECO:0000256" key="1">
    <source>
        <dbReference type="ARBA" id="ARBA00022737"/>
    </source>
</evidence>